<evidence type="ECO:0000313" key="1">
    <source>
        <dbReference type="EMBL" id="KAF0772969.1"/>
    </source>
</evidence>
<dbReference type="EMBL" id="VUJU01000113">
    <property type="protein sequence ID" value="KAF0772969.1"/>
    <property type="molecule type" value="Genomic_DNA"/>
</dbReference>
<proteinExistence type="predicted"/>
<dbReference type="AlphaFoldDB" id="A0A6G0ZNY6"/>
<name>A0A6G0ZNY6_APHCR</name>
<accession>A0A6G0ZNY6</accession>
<protein>
    <submittedName>
        <fullName evidence="1">Uncharacterized protein</fullName>
    </submittedName>
</protein>
<organism evidence="1 2">
    <name type="scientific">Aphis craccivora</name>
    <name type="common">Cowpea aphid</name>
    <dbReference type="NCBI Taxonomy" id="307492"/>
    <lineage>
        <taxon>Eukaryota</taxon>
        <taxon>Metazoa</taxon>
        <taxon>Ecdysozoa</taxon>
        <taxon>Arthropoda</taxon>
        <taxon>Hexapoda</taxon>
        <taxon>Insecta</taxon>
        <taxon>Pterygota</taxon>
        <taxon>Neoptera</taxon>
        <taxon>Paraneoptera</taxon>
        <taxon>Hemiptera</taxon>
        <taxon>Sternorrhyncha</taxon>
        <taxon>Aphidomorpha</taxon>
        <taxon>Aphidoidea</taxon>
        <taxon>Aphididae</taxon>
        <taxon>Aphidini</taxon>
        <taxon>Aphis</taxon>
        <taxon>Aphis</taxon>
    </lineage>
</organism>
<keyword evidence="2" id="KW-1185">Reference proteome</keyword>
<gene>
    <name evidence="1" type="ORF">FWK35_00009731</name>
</gene>
<dbReference type="Proteomes" id="UP000478052">
    <property type="component" value="Unassembled WGS sequence"/>
</dbReference>
<reference evidence="1 2" key="1">
    <citation type="submission" date="2019-08" db="EMBL/GenBank/DDBJ databases">
        <title>Whole genome of Aphis craccivora.</title>
        <authorList>
            <person name="Voronova N.V."/>
            <person name="Shulinski R.S."/>
            <person name="Bandarenka Y.V."/>
            <person name="Zhorov D.G."/>
            <person name="Warner D."/>
        </authorList>
    </citation>
    <scope>NUCLEOTIDE SEQUENCE [LARGE SCALE GENOMIC DNA]</scope>
    <source>
        <strain evidence="1">180601</strain>
        <tissue evidence="1">Whole Body</tissue>
    </source>
</reference>
<comment type="caution">
    <text evidence="1">The sequence shown here is derived from an EMBL/GenBank/DDBJ whole genome shotgun (WGS) entry which is preliminary data.</text>
</comment>
<evidence type="ECO:0000313" key="2">
    <source>
        <dbReference type="Proteomes" id="UP000478052"/>
    </source>
</evidence>
<sequence>MYGGFGKLLPERLVVAWSSSSSFLFIFSFYLKHHVEDLDIIIEEQIQYYAIKRKRTDEDEESIIWKYENKKPRYK</sequence>